<evidence type="ECO:0000313" key="5">
    <source>
        <dbReference type="Proteomes" id="UP000798951"/>
    </source>
</evidence>
<dbReference type="Gene3D" id="1.10.357.10">
    <property type="entry name" value="Tetracycline Repressor, domain 2"/>
    <property type="match status" value="1"/>
</dbReference>
<proteinExistence type="predicted"/>
<feature type="domain" description="HTH tetR-type" evidence="3">
    <location>
        <begin position="15"/>
        <end position="75"/>
    </location>
</feature>
<dbReference type="InterPro" id="IPR050109">
    <property type="entry name" value="HTH-type_TetR-like_transc_reg"/>
</dbReference>
<keyword evidence="1 2" id="KW-0238">DNA-binding</keyword>
<name>A0ABQ6YG99_9NOCA</name>
<dbReference type="EMBL" id="VMSD01000010">
    <property type="protein sequence ID" value="KAF0844785.1"/>
    <property type="molecule type" value="Genomic_DNA"/>
</dbReference>
<keyword evidence="5" id="KW-1185">Reference proteome</keyword>
<evidence type="ECO:0000313" key="4">
    <source>
        <dbReference type="EMBL" id="KAF0844785.1"/>
    </source>
</evidence>
<dbReference type="SUPFAM" id="SSF46689">
    <property type="entry name" value="Homeodomain-like"/>
    <property type="match status" value="1"/>
</dbReference>
<dbReference type="PRINTS" id="PR00455">
    <property type="entry name" value="HTHTETR"/>
</dbReference>
<feature type="DNA-binding region" description="H-T-H motif" evidence="2">
    <location>
        <begin position="38"/>
        <end position="57"/>
    </location>
</feature>
<comment type="caution">
    <text evidence="4">The sequence shown here is derived from an EMBL/GenBank/DDBJ whole genome shotgun (WGS) entry which is preliminary data.</text>
</comment>
<organism evidence="4 5">
    <name type="scientific">Nocardia caishijiensis</name>
    <dbReference type="NCBI Taxonomy" id="184756"/>
    <lineage>
        <taxon>Bacteria</taxon>
        <taxon>Bacillati</taxon>
        <taxon>Actinomycetota</taxon>
        <taxon>Actinomycetes</taxon>
        <taxon>Mycobacteriales</taxon>
        <taxon>Nocardiaceae</taxon>
        <taxon>Nocardia</taxon>
    </lineage>
</organism>
<dbReference type="Proteomes" id="UP000798951">
    <property type="component" value="Unassembled WGS sequence"/>
</dbReference>
<dbReference type="PANTHER" id="PTHR30055:SF153">
    <property type="entry name" value="HTH-TYPE TRANSCRIPTIONAL REPRESSOR RV3405C"/>
    <property type="match status" value="1"/>
</dbReference>
<dbReference type="RefSeq" id="WP_067986752.1">
    <property type="nucleotide sequence ID" value="NZ_VMSD01000010.1"/>
</dbReference>
<protein>
    <submittedName>
        <fullName evidence="4">TetR family transcriptional regulator</fullName>
    </submittedName>
</protein>
<sequence length="203" mass="22200">MAAAPLTSTDTADTDDAASRILDAALVQFGHVGVKKTTIEDIARRAGVDRATVYRRVGSRDDVVRAVYAREIARVLTELTSLSDNPDSLEDLVADTLVTVVRRWREHPLVNRLLVLEPERVLPQLTVDSAQTMAMSIASTTTILGQAVDAGLLPDLPDLTARAEIVCRIAHSMILAPSGMLSLTTEDELREFARRYLVPIITR</sequence>
<accession>A0ABQ6YG99</accession>
<dbReference type="InterPro" id="IPR001647">
    <property type="entry name" value="HTH_TetR"/>
</dbReference>
<dbReference type="PROSITE" id="PS50977">
    <property type="entry name" value="HTH_TETR_2"/>
    <property type="match status" value="1"/>
</dbReference>
<dbReference type="PANTHER" id="PTHR30055">
    <property type="entry name" value="HTH-TYPE TRANSCRIPTIONAL REGULATOR RUTR"/>
    <property type="match status" value="1"/>
</dbReference>
<gene>
    <name evidence="4" type="ORF">FNL39_11017</name>
</gene>
<evidence type="ECO:0000256" key="2">
    <source>
        <dbReference type="PROSITE-ProRule" id="PRU00335"/>
    </source>
</evidence>
<dbReference type="InterPro" id="IPR009057">
    <property type="entry name" value="Homeodomain-like_sf"/>
</dbReference>
<reference evidence="4 5" key="1">
    <citation type="submission" date="2019-07" db="EMBL/GenBank/DDBJ databases">
        <title>Genomic Encyclopedia of Type Strains, Phase IV (KMG-IV): sequencing the most valuable type-strain genomes for metagenomic binning, comparative biology and taxonomic classification.</title>
        <authorList>
            <person name="Goeker M."/>
        </authorList>
    </citation>
    <scope>NUCLEOTIDE SEQUENCE [LARGE SCALE GENOMIC DNA]</scope>
    <source>
        <strain evidence="4 5">DSM 44831</strain>
    </source>
</reference>
<evidence type="ECO:0000259" key="3">
    <source>
        <dbReference type="PROSITE" id="PS50977"/>
    </source>
</evidence>
<evidence type="ECO:0000256" key="1">
    <source>
        <dbReference type="ARBA" id="ARBA00023125"/>
    </source>
</evidence>
<dbReference type="Pfam" id="PF00440">
    <property type="entry name" value="TetR_N"/>
    <property type="match status" value="1"/>
</dbReference>